<evidence type="ECO:0000313" key="7">
    <source>
        <dbReference type="EMBL" id="PIL44731.1"/>
    </source>
</evidence>
<dbReference type="InterPro" id="IPR013249">
    <property type="entry name" value="RNA_pol_sigma70_r4_t2"/>
</dbReference>
<dbReference type="Proteomes" id="UP000230390">
    <property type="component" value="Unassembled WGS sequence"/>
</dbReference>
<dbReference type="SUPFAM" id="SSF88659">
    <property type="entry name" value="Sigma3 and sigma4 domains of RNA polymerase sigma factors"/>
    <property type="match status" value="1"/>
</dbReference>
<evidence type="ECO:0000256" key="1">
    <source>
        <dbReference type="ARBA" id="ARBA00010641"/>
    </source>
</evidence>
<dbReference type="EMBL" id="PDOC01000006">
    <property type="protein sequence ID" value="PIL44731.1"/>
    <property type="molecule type" value="Genomic_DNA"/>
</dbReference>
<feature type="domain" description="RNA polymerase sigma-70 region 2" evidence="5">
    <location>
        <begin position="28"/>
        <end position="96"/>
    </location>
</feature>
<protein>
    <submittedName>
        <fullName evidence="7">RNA polymerase subunit sigma</fullName>
    </submittedName>
</protein>
<organism evidence="7 8">
    <name type="scientific">Massilia eurypsychrophila</name>
    <dbReference type="NCBI Taxonomy" id="1485217"/>
    <lineage>
        <taxon>Bacteria</taxon>
        <taxon>Pseudomonadati</taxon>
        <taxon>Pseudomonadota</taxon>
        <taxon>Betaproteobacteria</taxon>
        <taxon>Burkholderiales</taxon>
        <taxon>Oxalobacteraceae</taxon>
        <taxon>Telluria group</taxon>
        <taxon>Massilia</taxon>
    </lineage>
</organism>
<gene>
    <name evidence="7" type="ORF">CR105_12530</name>
</gene>
<evidence type="ECO:0000259" key="5">
    <source>
        <dbReference type="Pfam" id="PF04542"/>
    </source>
</evidence>
<dbReference type="GO" id="GO:0006352">
    <property type="term" value="P:DNA-templated transcription initiation"/>
    <property type="evidence" value="ECO:0007669"/>
    <property type="project" value="InterPro"/>
</dbReference>
<accession>A0A2G8TFA2</accession>
<dbReference type="Gene3D" id="1.10.1740.10">
    <property type="match status" value="1"/>
</dbReference>
<dbReference type="InterPro" id="IPR013324">
    <property type="entry name" value="RNA_pol_sigma_r3/r4-like"/>
</dbReference>
<dbReference type="Pfam" id="PF04542">
    <property type="entry name" value="Sigma70_r2"/>
    <property type="match status" value="1"/>
</dbReference>
<dbReference type="PANTHER" id="PTHR43133:SF62">
    <property type="entry name" value="RNA POLYMERASE SIGMA FACTOR SIGZ"/>
    <property type="match status" value="1"/>
</dbReference>
<dbReference type="InterPro" id="IPR007627">
    <property type="entry name" value="RNA_pol_sigma70_r2"/>
</dbReference>
<dbReference type="CDD" id="cd06171">
    <property type="entry name" value="Sigma70_r4"/>
    <property type="match status" value="1"/>
</dbReference>
<dbReference type="GO" id="GO:0003677">
    <property type="term" value="F:DNA binding"/>
    <property type="evidence" value="ECO:0007669"/>
    <property type="project" value="InterPro"/>
</dbReference>
<evidence type="ECO:0000256" key="3">
    <source>
        <dbReference type="ARBA" id="ARBA00023082"/>
    </source>
</evidence>
<evidence type="ECO:0000256" key="2">
    <source>
        <dbReference type="ARBA" id="ARBA00023015"/>
    </source>
</evidence>
<dbReference type="InterPro" id="IPR036388">
    <property type="entry name" value="WH-like_DNA-bd_sf"/>
</dbReference>
<dbReference type="RefSeq" id="WP_099788792.1">
    <property type="nucleotide sequence ID" value="NZ_JBHLYV010000004.1"/>
</dbReference>
<evidence type="ECO:0000256" key="4">
    <source>
        <dbReference type="ARBA" id="ARBA00023163"/>
    </source>
</evidence>
<proteinExistence type="inferred from homology"/>
<dbReference type="NCBIfam" id="NF009189">
    <property type="entry name" value="PRK12537.1"/>
    <property type="match status" value="1"/>
</dbReference>
<keyword evidence="8" id="KW-1185">Reference proteome</keyword>
<dbReference type="NCBIfam" id="TIGR02937">
    <property type="entry name" value="sigma70-ECF"/>
    <property type="match status" value="1"/>
</dbReference>
<dbReference type="InterPro" id="IPR039425">
    <property type="entry name" value="RNA_pol_sigma-70-like"/>
</dbReference>
<dbReference type="SUPFAM" id="SSF88946">
    <property type="entry name" value="Sigma2 domain of RNA polymerase sigma factors"/>
    <property type="match status" value="1"/>
</dbReference>
<dbReference type="InterPro" id="IPR013325">
    <property type="entry name" value="RNA_pol_sigma_r2"/>
</dbReference>
<comment type="caution">
    <text evidence="7">The sequence shown here is derived from an EMBL/GenBank/DDBJ whole genome shotgun (WGS) entry which is preliminary data.</text>
</comment>
<evidence type="ECO:0000313" key="8">
    <source>
        <dbReference type="Proteomes" id="UP000230390"/>
    </source>
</evidence>
<dbReference type="AlphaFoldDB" id="A0A2G8TFA2"/>
<dbReference type="InterPro" id="IPR014284">
    <property type="entry name" value="RNA_pol_sigma-70_dom"/>
</dbReference>
<keyword evidence="4" id="KW-0804">Transcription</keyword>
<name>A0A2G8TFA2_9BURK</name>
<sequence length="188" mass="20665">MPDRTEEFDYEAALNACAAGEQAALRRLYDQESARLLGVAQRIVRDSALAEDIVHDAFIKVWTGAGSYDPLRGAARGWMYSITRHLALNAVRDHGREVMVDDDAAAAIDAKASMERWADVTDAFAFRASAGQIGDCLEQLDPVRRNCLLHAYVEGLSHSEIAERVDAPMGTVKSWIKRSLASLKVCLS</sequence>
<reference evidence="7 8" key="1">
    <citation type="submission" date="2017-10" db="EMBL/GenBank/DDBJ databases">
        <title>Massilia psychrophilum sp. nov., a novel purple-pigmented bacterium isolated from Tianshan glacier, Xinjiang Municipality, China.</title>
        <authorList>
            <person name="Wang H."/>
        </authorList>
    </citation>
    <scope>NUCLEOTIDE SEQUENCE [LARGE SCALE GENOMIC DNA]</scope>
    <source>
        <strain evidence="7 8">JCM 30074</strain>
    </source>
</reference>
<keyword evidence="3" id="KW-0731">Sigma factor</keyword>
<keyword evidence="2" id="KW-0805">Transcription regulation</keyword>
<comment type="similarity">
    <text evidence="1">Belongs to the sigma-70 factor family. ECF subfamily.</text>
</comment>
<dbReference type="OrthoDB" id="9784272at2"/>
<evidence type="ECO:0000259" key="6">
    <source>
        <dbReference type="Pfam" id="PF08281"/>
    </source>
</evidence>
<feature type="domain" description="RNA polymerase sigma factor 70 region 4 type 2" evidence="6">
    <location>
        <begin position="132"/>
        <end position="183"/>
    </location>
</feature>
<dbReference type="Gene3D" id="1.10.10.10">
    <property type="entry name" value="Winged helix-like DNA-binding domain superfamily/Winged helix DNA-binding domain"/>
    <property type="match status" value="1"/>
</dbReference>
<dbReference type="PANTHER" id="PTHR43133">
    <property type="entry name" value="RNA POLYMERASE ECF-TYPE SIGMA FACTO"/>
    <property type="match status" value="1"/>
</dbReference>
<dbReference type="Pfam" id="PF08281">
    <property type="entry name" value="Sigma70_r4_2"/>
    <property type="match status" value="1"/>
</dbReference>
<dbReference type="GO" id="GO:0016987">
    <property type="term" value="F:sigma factor activity"/>
    <property type="evidence" value="ECO:0007669"/>
    <property type="project" value="UniProtKB-KW"/>
</dbReference>